<dbReference type="SUPFAM" id="SSF56349">
    <property type="entry name" value="DNA breaking-rejoining enzymes"/>
    <property type="match status" value="1"/>
</dbReference>
<dbReference type="EMBL" id="QLLL01000005">
    <property type="protein sequence ID" value="RAJ04078.1"/>
    <property type="molecule type" value="Genomic_DNA"/>
</dbReference>
<dbReference type="GO" id="GO:0003677">
    <property type="term" value="F:DNA binding"/>
    <property type="evidence" value="ECO:0007669"/>
    <property type="project" value="UniProtKB-KW"/>
</dbReference>
<keyword evidence="6" id="KW-1185">Reference proteome</keyword>
<dbReference type="InterPro" id="IPR011010">
    <property type="entry name" value="DNA_brk_join_enz"/>
</dbReference>
<dbReference type="OrthoDB" id="892893at2"/>
<dbReference type="AlphaFoldDB" id="A0A327QJB8"/>
<dbReference type="CDD" id="cd01185">
    <property type="entry name" value="INTN1_C_like"/>
    <property type="match status" value="1"/>
</dbReference>
<gene>
    <name evidence="5" type="ORF">LX64_02955</name>
</gene>
<sequence>MENKTLFELIAFHQNEMQDAVGNTRAIGPYKKHLLSAKKLESFVKYQYNQQDINLSDLQPEFIIDFENYLLNVLNHQPNTVRQHSIDLKIFVNFGVQNNWLDANPFKTHQTQYGKSKITILTMEKLVRVMAIKPTSEIMEIAKNLFLFQCFTGLGYAEILSLTKTNIQVDKKGKHWIILQDRIPIPLLPPALKILEKYNWQKKAEKKKLLPYIRSHSINKYLIEIIALAGISKKVTVIVVRRTFGLTVALNNGVPIEVVSKLLDHSNLTRTQEYLNLVDECPLYDFNLLRKKISEIF</sequence>
<comment type="similarity">
    <text evidence="1">Belongs to the 'phage' integrase family.</text>
</comment>
<dbReference type="InterPro" id="IPR002104">
    <property type="entry name" value="Integrase_catalytic"/>
</dbReference>
<keyword evidence="3" id="KW-0233">DNA recombination</keyword>
<dbReference type="InterPro" id="IPR025269">
    <property type="entry name" value="SAM-like_dom"/>
</dbReference>
<dbReference type="Proteomes" id="UP000249547">
    <property type="component" value="Unassembled WGS sequence"/>
</dbReference>
<reference evidence="5 6" key="1">
    <citation type="submission" date="2018-06" db="EMBL/GenBank/DDBJ databases">
        <title>Genomic Encyclopedia of Archaeal and Bacterial Type Strains, Phase II (KMG-II): from individual species to whole genera.</title>
        <authorList>
            <person name="Goeker M."/>
        </authorList>
    </citation>
    <scope>NUCLEOTIDE SEQUENCE [LARGE SCALE GENOMIC DNA]</scope>
    <source>
        <strain evidence="5 6">DSM 23857</strain>
    </source>
</reference>
<dbReference type="InterPro" id="IPR050090">
    <property type="entry name" value="Tyrosine_recombinase_XerCD"/>
</dbReference>
<comment type="caution">
    <text evidence="5">The sequence shown here is derived from an EMBL/GenBank/DDBJ whole genome shotgun (WGS) entry which is preliminary data.</text>
</comment>
<evidence type="ECO:0000256" key="2">
    <source>
        <dbReference type="ARBA" id="ARBA00023125"/>
    </source>
</evidence>
<dbReference type="GO" id="GO:0006310">
    <property type="term" value="P:DNA recombination"/>
    <property type="evidence" value="ECO:0007669"/>
    <property type="project" value="UniProtKB-KW"/>
</dbReference>
<name>A0A327QJB8_9BACT</name>
<dbReference type="InterPro" id="IPR010998">
    <property type="entry name" value="Integrase_recombinase_N"/>
</dbReference>
<protein>
    <submittedName>
        <fullName evidence="5">Site-specific recombinase XerD</fullName>
    </submittedName>
</protein>
<dbReference type="RefSeq" id="WP_111598388.1">
    <property type="nucleotide sequence ID" value="NZ_QLLL01000005.1"/>
</dbReference>
<dbReference type="PROSITE" id="PS51898">
    <property type="entry name" value="TYR_RECOMBINASE"/>
    <property type="match status" value="1"/>
</dbReference>
<dbReference type="PANTHER" id="PTHR30349:SF64">
    <property type="entry name" value="PROPHAGE INTEGRASE INTD-RELATED"/>
    <property type="match status" value="1"/>
</dbReference>
<keyword evidence="2" id="KW-0238">DNA-binding</keyword>
<evidence type="ECO:0000259" key="4">
    <source>
        <dbReference type="PROSITE" id="PS51898"/>
    </source>
</evidence>
<evidence type="ECO:0000256" key="3">
    <source>
        <dbReference type="ARBA" id="ARBA00023172"/>
    </source>
</evidence>
<dbReference type="Pfam" id="PF00589">
    <property type="entry name" value="Phage_integrase"/>
    <property type="match status" value="1"/>
</dbReference>
<organism evidence="5 6">
    <name type="scientific">Chitinophaga skermanii</name>
    <dbReference type="NCBI Taxonomy" id="331697"/>
    <lineage>
        <taxon>Bacteria</taxon>
        <taxon>Pseudomonadati</taxon>
        <taxon>Bacteroidota</taxon>
        <taxon>Chitinophagia</taxon>
        <taxon>Chitinophagales</taxon>
        <taxon>Chitinophagaceae</taxon>
        <taxon>Chitinophaga</taxon>
    </lineage>
</organism>
<dbReference type="InterPro" id="IPR013762">
    <property type="entry name" value="Integrase-like_cat_sf"/>
</dbReference>
<dbReference type="Gene3D" id="1.10.150.130">
    <property type="match status" value="1"/>
</dbReference>
<evidence type="ECO:0000256" key="1">
    <source>
        <dbReference type="ARBA" id="ARBA00008857"/>
    </source>
</evidence>
<evidence type="ECO:0000313" key="5">
    <source>
        <dbReference type="EMBL" id="RAJ04078.1"/>
    </source>
</evidence>
<accession>A0A327QJB8</accession>
<feature type="domain" description="Tyr recombinase" evidence="4">
    <location>
        <begin position="116"/>
        <end position="294"/>
    </location>
</feature>
<evidence type="ECO:0000313" key="6">
    <source>
        <dbReference type="Proteomes" id="UP000249547"/>
    </source>
</evidence>
<proteinExistence type="inferred from homology"/>
<dbReference type="PANTHER" id="PTHR30349">
    <property type="entry name" value="PHAGE INTEGRASE-RELATED"/>
    <property type="match status" value="1"/>
</dbReference>
<dbReference type="Pfam" id="PF13102">
    <property type="entry name" value="Phage_int_SAM_5"/>
    <property type="match status" value="1"/>
</dbReference>
<dbReference type="GO" id="GO:0015074">
    <property type="term" value="P:DNA integration"/>
    <property type="evidence" value="ECO:0007669"/>
    <property type="project" value="InterPro"/>
</dbReference>
<dbReference type="Gene3D" id="1.10.443.10">
    <property type="entry name" value="Intergrase catalytic core"/>
    <property type="match status" value="1"/>
</dbReference>